<feature type="compositionally biased region" description="Acidic residues" evidence="4">
    <location>
        <begin position="321"/>
        <end position="330"/>
    </location>
</feature>
<feature type="region of interest" description="Disordered" evidence="4">
    <location>
        <begin position="239"/>
        <end position="341"/>
    </location>
</feature>
<organism evidence="6 7">
    <name type="scientific">Debaryomyces hansenii (strain ATCC 36239 / CBS 767 / BCRC 21394 / JCM 1990 / NBRC 0083 / IGC 2968)</name>
    <name type="common">Yeast</name>
    <name type="synonym">Torulaspora hansenii</name>
    <dbReference type="NCBI Taxonomy" id="284592"/>
    <lineage>
        <taxon>Eukaryota</taxon>
        <taxon>Fungi</taxon>
        <taxon>Dikarya</taxon>
        <taxon>Ascomycota</taxon>
        <taxon>Saccharomycotina</taxon>
        <taxon>Pichiomycetes</taxon>
        <taxon>Debaryomycetaceae</taxon>
        <taxon>Debaryomyces</taxon>
    </lineage>
</organism>
<dbReference type="InterPro" id="IPR036420">
    <property type="entry name" value="BRCT_dom_sf"/>
</dbReference>
<proteinExistence type="predicted"/>
<dbReference type="GO" id="GO:0045944">
    <property type="term" value="P:positive regulation of transcription by RNA polymerase II"/>
    <property type="evidence" value="ECO:0007669"/>
    <property type="project" value="TreeGrafter"/>
</dbReference>
<feature type="region of interest" description="Disordered" evidence="4">
    <location>
        <begin position="436"/>
        <end position="469"/>
    </location>
</feature>
<keyword evidence="3" id="KW-0539">Nucleus</keyword>
<dbReference type="KEGG" id="dha:DEHA2E17974g"/>
<dbReference type="GeneID" id="2902501"/>
<dbReference type="Proteomes" id="UP000000599">
    <property type="component" value="Chromosome E"/>
</dbReference>
<comment type="subcellular location">
    <subcellularLocation>
        <location evidence="1">Nucleus</location>
    </subcellularLocation>
</comment>
<dbReference type="SUPFAM" id="SSF52113">
    <property type="entry name" value="BRCT domain"/>
    <property type="match status" value="2"/>
</dbReference>
<dbReference type="InterPro" id="IPR047250">
    <property type="entry name" value="BRCT_p53bp1-like_rpt2"/>
</dbReference>
<dbReference type="PANTHER" id="PTHR15321:SF3">
    <property type="entry name" value="TP53-BINDING PROTEIN 1"/>
    <property type="match status" value="1"/>
</dbReference>
<gene>
    <name evidence="6" type="ordered locus">DEHA2E17974g</name>
</gene>
<feature type="region of interest" description="Disordered" evidence="4">
    <location>
        <begin position="514"/>
        <end position="551"/>
    </location>
</feature>
<accession>Q6BNY6</accession>
<evidence type="ECO:0000259" key="5">
    <source>
        <dbReference type="PROSITE" id="PS50172"/>
    </source>
</evidence>
<feature type="compositionally biased region" description="Polar residues" evidence="4">
    <location>
        <begin position="298"/>
        <end position="318"/>
    </location>
</feature>
<evidence type="ECO:0000313" key="6">
    <source>
        <dbReference type="EMBL" id="CAG88346.2"/>
    </source>
</evidence>
<evidence type="ECO:0000256" key="1">
    <source>
        <dbReference type="ARBA" id="ARBA00004123"/>
    </source>
</evidence>
<dbReference type="Pfam" id="PF08605">
    <property type="entry name" value="Rad9_Rad53_bind"/>
    <property type="match status" value="1"/>
</dbReference>
<dbReference type="EMBL" id="CR382137">
    <property type="protein sequence ID" value="CAG88346.2"/>
    <property type="molecule type" value="Genomic_DNA"/>
</dbReference>
<dbReference type="GO" id="GO:0042393">
    <property type="term" value="F:histone binding"/>
    <property type="evidence" value="ECO:0007669"/>
    <property type="project" value="TreeGrafter"/>
</dbReference>
<dbReference type="GO" id="GO:0005634">
    <property type="term" value="C:nucleus"/>
    <property type="evidence" value="ECO:0007669"/>
    <property type="project" value="UniProtKB-SubCell"/>
</dbReference>
<dbReference type="OrthoDB" id="129353at2759"/>
<feature type="compositionally biased region" description="Polar residues" evidence="4">
    <location>
        <begin position="1011"/>
        <end position="1032"/>
    </location>
</feature>
<dbReference type="AlphaFoldDB" id="Q6BNY6"/>
<dbReference type="PROSITE" id="PS50172">
    <property type="entry name" value="BRCT"/>
    <property type="match status" value="1"/>
</dbReference>
<dbReference type="eggNOG" id="KOG3548">
    <property type="taxonomic scope" value="Eukaryota"/>
</dbReference>
<dbReference type="InterPro" id="IPR013914">
    <property type="entry name" value="Rad9_Rad53-bd_dom_fun"/>
</dbReference>
<sequence length="1065" mass="120976">MGKDSISLVGLDIEDSTVHNQTPRKLSNQSQNDMNSSLIFGNEITSKGSQTQNVDVEEKPFSLDNESNDNTTHKRTLVKDAPTQNDITFELLQNPNDTPFLSKLKDPFDDTYNESLQKLSIETPLNKKISSQLDDTVPLQSKPTRKYNFETLRNEADNSCLEYETQGNETIFGNRISNDADTQIVNNLSYDTLRFAANSNRFIKSNEFMFNEGTQVDSYKHKYYIENDTQIIDPKTNDTQVIVPPQNDCNIGTTKVDENEDNLTSSSPQNAIQIPSTFEKPFVSRPQVINTQEEEPDSTPSNTKVDLSTRPVYSSSQRLGEEEEEEEVRTDDEKDNDRSNQQGLYYEDSLLAHHLRQKRRLSNPESNSIRRKAIKASPNNDSYENMDKQIPLNNMSKTPLSLKNKHHHQIAVSPSEIDESSPGIKRTDILGFPNKSSPQTYNDASNTNNNGINKIKPQSNLPSSPTKERARIEMEMKLPRLQSTELKDTIAVNEINSEDNSSELEDIDLVHFNDTDSIPTTTRKSRSISVDTSSQSQDELQPNQDSSQMSAMDVRMNDLHGERRKIDKVLFEEASNVLTQTDIHYMESVWVSFKFNMYTGKATKVGHDNSIVEFEEGSYSIKNSDLYLLDIRIGDKLRTRSSKYKFVVTGLAYNKNGDNIKCIRGYNVVSLRRISKGKGKKFEELEASLSECYMELSDWIQHQQMFQFLFDGQDLLKQDGGNIFLNSLSLDIHRTPSRNTRYSNTPDVMEYDLKYRNGPLSSPSKKNESRIINGGTLTKLGSSGLFSGMLFCLTFGKSIDGDKKEKIKTAIENNGGSLLDEGLHDILKYSRSQDGSLELESPVLSEFSFGAVISNSFCRSAKYLQALALGWPILSDYYIFDCLKDNKKLTHWPVYLLPAGQSQYLGSVKSLEIFKFRQNYETNKELSYQLKNNNHLLQDVFIVIINNKANLKTLQTCEFIFHAFGAKSLKYCSSVNEIVDVTKQCKDDPILVYDNNETIKQDMKTLKAENTGGTRTRSQSRASTKQNSDIKLSKSTSKKKNIGFINWEWVVQCVISGYIWDPEYI</sequence>
<protein>
    <submittedName>
        <fullName evidence="6">DEHA2E17974p</fullName>
    </submittedName>
</protein>
<evidence type="ECO:0000256" key="3">
    <source>
        <dbReference type="ARBA" id="ARBA00023242"/>
    </source>
</evidence>
<dbReference type="PANTHER" id="PTHR15321">
    <property type="entry name" value="TUMOR SUPPRESSOR P53-BINDING PROTEIN 1"/>
    <property type="match status" value="1"/>
</dbReference>
<dbReference type="InParanoid" id="Q6BNY6"/>
<dbReference type="STRING" id="284592.Q6BNY6"/>
<dbReference type="InterPro" id="IPR047252">
    <property type="entry name" value="TP53BP1-like"/>
</dbReference>
<feature type="compositionally biased region" description="Polar residues" evidence="4">
    <location>
        <begin position="262"/>
        <end position="276"/>
    </location>
</feature>
<feature type="region of interest" description="Disordered" evidence="4">
    <location>
        <begin position="356"/>
        <end position="391"/>
    </location>
</feature>
<feature type="compositionally biased region" description="Polar residues" evidence="4">
    <location>
        <begin position="515"/>
        <end position="550"/>
    </location>
</feature>
<dbReference type="CDD" id="cd17745">
    <property type="entry name" value="BRCT_p53bp1_rpt1"/>
    <property type="match status" value="1"/>
</dbReference>
<evidence type="ECO:0000313" key="7">
    <source>
        <dbReference type="Proteomes" id="UP000000599"/>
    </source>
</evidence>
<dbReference type="RefSeq" id="XP_460084.2">
    <property type="nucleotide sequence ID" value="XM_460084.1"/>
</dbReference>
<feature type="domain" description="BRCT" evidence="5">
    <location>
        <begin position="781"/>
        <end position="896"/>
    </location>
</feature>
<dbReference type="InterPro" id="IPR001357">
    <property type="entry name" value="BRCT_dom"/>
</dbReference>
<keyword evidence="7" id="KW-1185">Reference proteome</keyword>
<keyword evidence="2" id="KW-0227">DNA damage</keyword>
<evidence type="ECO:0000256" key="4">
    <source>
        <dbReference type="SAM" id="MobiDB-lite"/>
    </source>
</evidence>
<dbReference type="HOGENOM" id="CLU_282428_0_0_1"/>
<dbReference type="InterPro" id="IPR047249">
    <property type="entry name" value="BRCT_p53bp1-like_rpt1"/>
</dbReference>
<dbReference type="CDD" id="cd17724">
    <property type="entry name" value="BRCT_p53bp1_rpt2"/>
    <property type="match status" value="1"/>
</dbReference>
<evidence type="ECO:0000256" key="2">
    <source>
        <dbReference type="ARBA" id="ARBA00022763"/>
    </source>
</evidence>
<dbReference type="VEuPathDB" id="FungiDB:DEHA2E17974g"/>
<dbReference type="Gene3D" id="3.40.50.10190">
    <property type="entry name" value="BRCT domain"/>
    <property type="match status" value="1"/>
</dbReference>
<dbReference type="GO" id="GO:0000077">
    <property type="term" value="P:DNA damage checkpoint signaling"/>
    <property type="evidence" value="ECO:0007669"/>
    <property type="project" value="TreeGrafter"/>
</dbReference>
<feature type="region of interest" description="Disordered" evidence="4">
    <location>
        <begin position="1004"/>
        <end position="1032"/>
    </location>
</feature>
<reference evidence="6 7" key="1">
    <citation type="journal article" date="2004" name="Nature">
        <title>Genome evolution in yeasts.</title>
        <authorList>
            <consortium name="Genolevures"/>
            <person name="Dujon B."/>
            <person name="Sherman D."/>
            <person name="Fischer G."/>
            <person name="Durrens P."/>
            <person name="Casaregola S."/>
            <person name="Lafontaine I."/>
            <person name="de Montigny J."/>
            <person name="Marck C."/>
            <person name="Neuveglise C."/>
            <person name="Talla E."/>
            <person name="Goffard N."/>
            <person name="Frangeul L."/>
            <person name="Aigle M."/>
            <person name="Anthouard V."/>
            <person name="Babour A."/>
            <person name="Barbe V."/>
            <person name="Barnay S."/>
            <person name="Blanchin S."/>
            <person name="Beckerich J.M."/>
            <person name="Beyne E."/>
            <person name="Bleykasten C."/>
            <person name="Boisrame A."/>
            <person name="Boyer J."/>
            <person name="Cattolico L."/>
            <person name="Confanioleri F."/>
            <person name="de Daruvar A."/>
            <person name="Despons L."/>
            <person name="Fabre E."/>
            <person name="Fairhead C."/>
            <person name="Ferry-Dumazet H."/>
            <person name="Groppi A."/>
            <person name="Hantraye F."/>
            <person name="Hennequin C."/>
            <person name="Jauniaux N."/>
            <person name="Joyet P."/>
            <person name="Kachouri R."/>
            <person name="Kerrest A."/>
            <person name="Koszul R."/>
            <person name="Lemaire M."/>
            <person name="Lesur I."/>
            <person name="Ma L."/>
            <person name="Muller H."/>
            <person name="Nicaud J.M."/>
            <person name="Nikolski M."/>
            <person name="Oztas S."/>
            <person name="Ozier-Kalogeropoulos O."/>
            <person name="Pellenz S."/>
            <person name="Potier S."/>
            <person name="Richard G.F."/>
            <person name="Straub M.L."/>
            <person name="Suleau A."/>
            <person name="Swennene D."/>
            <person name="Tekaia F."/>
            <person name="Wesolowski-Louvel M."/>
            <person name="Westhof E."/>
            <person name="Wirth B."/>
            <person name="Zeniou-Meyer M."/>
            <person name="Zivanovic I."/>
            <person name="Bolotin-Fukuhara M."/>
            <person name="Thierry A."/>
            <person name="Bouchier C."/>
            <person name="Caudron B."/>
            <person name="Scarpelli C."/>
            <person name="Gaillardin C."/>
            <person name="Weissenbach J."/>
            <person name="Wincker P."/>
            <person name="Souciet J.L."/>
        </authorList>
    </citation>
    <scope>NUCLEOTIDE SEQUENCE [LARGE SCALE GENOMIC DNA]</scope>
    <source>
        <strain evidence="7">ATCC 36239 / CBS 767 / BCRC 21394 / JCM 1990 / NBRC 0083 / IGC 2968</strain>
    </source>
</reference>
<name>Q6BNY6_DEBHA</name>
<dbReference type="Pfam" id="PF00533">
    <property type="entry name" value="BRCT"/>
    <property type="match status" value="1"/>
</dbReference>
<feature type="compositionally biased region" description="Polar residues" evidence="4">
    <location>
        <begin position="436"/>
        <end position="465"/>
    </location>
</feature>